<sequence>MLFQQFLNGLTLGSIYALIALGYTMVYGILEFINFAHGEIYMIGAYLAIIALGLLNQWGLNTMTIAPLIVIVFAMIYAAAFGATIEKIAYKPLRNAPRLSPLISALGVSIFLQNFVMLTQGARDKVFNRDLLFSQRFTQGGISIFSCRLSYIQILIIVTAVVLMLGLTRFINRTRLGKAMRAVSQDQKMAKLCGIDVDFIIRLTFIIGSALAAAAGVLVALYYGLVNFYIGYVAGLKAFIAAVVGGIGSVPGAMLGGLLLGMAESFGAGYLSAQYKDVYAFVILIVVLLVRPQGILGRKNDRS</sequence>
<feature type="transmembrane region" description="Helical" evidence="10">
    <location>
        <begin position="6"/>
        <end position="28"/>
    </location>
</feature>
<evidence type="ECO:0000256" key="1">
    <source>
        <dbReference type="ARBA" id="ARBA00004651"/>
    </source>
</evidence>
<keyword evidence="7 10" id="KW-1133">Transmembrane helix</keyword>
<dbReference type="GO" id="GO:0015190">
    <property type="term" value="F:L-leucine transmembrane transporter activity"/>
    <property type="evidence" value="ECO:0007669"/>
    <property type="project" value="TreeGrafter"/>
</dbReference>
<keyword evidence="2" id="KW-0813">Transport</keyword>
<dbReference type="Proteomes" id="UP000736328">
    <property type="component" value="Unassembled WGS sequence"/>
</dbReference>
<dbReference type="GO" id="GO:0005304">
    <property type="term" value="F:L-valine transmembrane transporter activity"/>
    <property type="evidence" value="ECO:0007669"/>
    <property type="project" value="TreeGrafter"/>
</dbReference>
<feature type="transmembrane region" description="Helical" evidence="10">
    <location>
        <begin position="229"/>
        <end position="247"/>
    </location>
</feature>
<dbReference type="InterPro" id="IPR052157">
    <property type="entry name" value="BCAA_transport_permease"/>
</dbReference>
<keyword evidence="4" id="KW-0997">Cell inner membrane</keyword>
<feature type="transmembrane region" description="Helical" evidence="10">
    <location>
        <begin position="278"/>
        <end position="296"/>
    </location>
</feature>
<protein>
    <submittedName>
        <fullName evidence="11">Branched-chain amino acid ABC transporter permease</fullName>
    </submittedName>
</protein>
<feature type="transmembrane region" description="Helical" evidence="10">
    <location>
        <begin position="40"/>
        <end position="59"/>
    </location>
</feature>
<dbReference type="GO" id="GO:1903806">
    <property type="term" value="P:L-isoleucine import across plasma membrane"/>
    <property type="evidence" value="ECO:0007669"/>
    <property type="project" value="TreeGrafter"/>
</dbReference>
<keyword evidence="6" id="KW-0029">Amino-acid transport</keyword>
<dbReference type="CDD" id="cd06582">
    <property type="entry name" value="TM_PBP1_LivH_like"/>
    <property type="match status" value="1"/>
</dbReference>
<evidence type="ECO:0000313" key="11">
    <source>
        <dbReference type="EMBL" id="MBI4727605.1"/>
    </source>
</evidence>
<evidence type="ECO:0000256" key="4">
    <source>
        <dbReference type="ARBA" id="ARBA00022519"/>
    </source>
</evidence>
<evidence type="ECO:0000256" key="7">
    <source>
        <dbReference type="ARBA" id="ARBA00022989"/>
    </source>
</evidence>
<comment type="caution">
    <text evidence="11">The sequence shown here is derived from an EMBL/GenBank/DDBJ whole genome shotgun (WGS) entry which is preliminary data.</text>
</comment>
<comment type="similarity">
    <text evidence="9">Belongs to the binding-protein-dependent transport system permease family. LivHM subfamily.</text>
</comment>
<organism evidence="11 12">
    <name type="scientific">candidate division TA06 bacterium</name>
    <dbReference type="NCBI Taxonomy" id="2250710"/>
    <lineage>
        <taxon>Bacteria</taxon>
        <taxon>Bacteria division TA06</taxon>
    </lineage>
</organism>
<dbReference type="Pfam" id="PF02653">
    <property type="entry name" value="BPD_transp_2"/>
    <property type="match status" value="1"/>
</dbReference>
<evidence type="ECO:0000256" key="6">
    <source>
        <dbReference type="ARBA" id="ARBA00022970"/>
    </source>
</evidence>
<reference evidence="11" key="1">
    <citation type="submission" date="2020-07" db="EMBL/GenBank/DDBJ databases">
        <title>Huge and variable diversity of episymbiotic CPR bacteria and DPANN archaea in groundwater ecosystems.</title>
        <authorList>
            <person name="He C.Y."/>
            <person name="Keren R."/>
            <person name="Whittaker M."/>
            <person name="Farag I.F."/>
            <person name="Doudna J."/>
            <person name="Cate J.H.D."/>
            <person name="Banfield J.F."/>
        </authorList>
    </citation>
    <scope>NUCLEOTIDE SEQUENCE</scope>
    <source>
        <strain evidence="11">NC_groundwater_1520_Pr4_B-0.1um_53_5</strain>
    </source>
</reference>
<feature type="transmembrane region" description="Helical" evidence="10">
    <location>
        <begin position="102"/>
        <end position="122"/>
    </location>
</feature>
<dbReference type="PANTHER" id="PTHR11795">
    <property type="entry name" value="BRANCHED-CHAIN AMINO ACID TRANSPORT SYSTEM PERMEASE PROTEIN LIVH"/>
    <property type="match status" value="1"/>
</dbReference>
<evidence type="ECO:0000256" key="8">
    <source>
        <dbReference type="ARBA" id="ARBA00023136"/>
    </source>
</evidence>
<evidence type="ECO:0000256" key="9">
    <source>
        <dbReference type="ARBA" id="ARBA00037998"/>
    </source>
</evidence>
<dbReference type="InterPro" id="IPR001851">
    <property type="entry name" value="ABC_transp_permease"/>
</dbReference>
<dbReference type="GO" id="GO:0005886">
    <property type="term" value="C:plasma membrane"/>
    <property type="evidence" value="ECO:0007669"/>
    <property type="project" value="UniProtKB-SubCell"/>
</dbReference>
<feature type="transmembrane region" description="Helical" evidence="10">
    <location>
        <begin position="151"/>
        <end position="171"/>
    </location>
</feature>
<dbReference type="PANTHER" id="PTHR11795:SF371">
    <property type="entry name" value="HIGH-AFFINITY BRANCHED-CHAIN AMINO ACID TRANSPORT SYSTEM PERMEASE PROTEIN LIVH"/>
    <property type="match status" value="1"/>
</dbReference>
<proteinExistence type="inferred from homology"/>
<gene>
    <name evidence="11" type="ORF">HY768_10390</name>
</gene>
<evidence type="ECO:0000256" key="5">
    <source>
        <dbReference type="ARBA" id="ARBA00022692"/>
    </source>
</evidence>
<dbReference type="GO" id="GO:0015188">
    <property type="term" value="F:L-isoleucine transmembrane transporter activity"/>
    <property type="evidence" value="ECO:0007669"/>
    <property type="project" value="TreeGrafter"/>
</dbReference>
<feature type="transmembrane region" description="Helical" evidence="10">
    <location>
        <begin position="199"/>
        <end position="223"/>
    </location>
</feature>
<evidence type="ECO:0000256" key="3">
    <source>
        <dbReference type="ARBA" id="ARBA00022475"/>
    </source>
</evidence>
<keyword evidence="5 10" id="KW-0812">Transmembrane</keyword>
<keyword evidence="3" id="KW-1003">Cell membrane</keyword>
<dbReference type="GO" id="GO:0042941">
    <property type="term" value="P:D-alanine transmembrane transport"/>
    <property type="evidence" value="ECO:0007669"/>
    <property type="project" value="TreeGrafter"/>
</dbReference>
<name>A0A933IBX2_UNCT6</name>
<evidence type="ECO:0000313" key="12">
    <source>
        <dbReference type="Proteomes" id="UP000736328"/>
    </source>
</evidence>
<evidence type="ECO:0000256" key="2">
    <source>
        <dbReference type="ARBA" id="ARBA00022448"/>
    </source>
</evidence>
<evidence type="ECO:0000256" key="10">
    <source>
        <dbReference type="SAM" id="Phobius"/>
    </source>
</evidence>
<comment type="subcellular location">
    <subcellularLocation>
        <location evidence="1">Cell membrane</location>
        <topology evidence="1">Multi-pass membrane protein</topology>
    </subcellularLocation>
</comment>
<feature type="transmembrane region" description="Helical" evidence="10">
    <location>
        <begin position="65"/>
        <end position="90"/>
    </location>
</feature>
<dbReference type="GO" id="GO:0015808">
    <property type="term" value="P:L-alanine transport"/>
    <property type="evidence" value="ECO:0007669"/>
    <property type="project" value="TreeGrafter"/>
</dbReference>
<dbReference type="GO" id="GO:0015192">
    <property type="term" value="F:L-phenylalanine transmembrane transporter activity"/>
    <property type="evidence" value="ECO:0007669"/>
    <property type="project" value="TreeGrafter"/>
</dbReference>
<accession>A0A933IBX2</accession>
<dbReference type="AlphaFoldDB" id="A0A933IBX2"/>
<keyword evidence="8 10" id="KW-0472">Membrane</keyword>
<dbReference type="EMBL" id="JACQXR010000139">
    <property type="protein sequence ID" value="MBI4727605.1"/>
    <property type="molecule type" value="Genomic_DNA"/>
</dbReference>